<comment type="similarity">
    <text evidence="9 10">Belongs to the TrpA family.</text>
</comment>
<comment type="subunit">
    <text evidence="3 9">Tetramer of two alpha and two beta chains.</text>
</comment>
<feature type="active site" description="Proton acceptor" evidence="9">
    <location>
        <position position="60"/>
    </location>
</feature>
<dbReference type="PANTHER" id="PTHR43406:SF1">
    <property type="entry name" value="TRYPTOPHAN SYNTHASE ALPHA CHAIN, CHLOROPLASTIC"/>
    <property type="match status" value="1"/>
</dbReference>
<evidence type="ECO:0000256" key="3">
    <source>
        <dbReference type="ARBA" id="ARBA00011270"/>
    </source>
</evidence>
<organism evidence="11">
    <name type="scientific">Desulfofervidus auxilii</name>
    <dbReference type="NCBI Taxonomy" id="1621989"/>
    <lineage>
        <taxon>Bacteria</taxon>
        <taxon>Pseudomonadati</taxon>
        <taxon>Thermodesulfobacteriota</taxon>
        <taxon>Candidatus Desulfofervidia</taxon>
        <taxon>Candidatus Desulfofervidales</taxon>
        <taxon>Candidatus Desulfofervidaceae</taxon>
        <taxon>Candidatus Desulfofervidus</taxon>
    </lineage>
</organism>
<dbReference type="InterPro" id="IPR018204">
    <property type="entry name" value="Trp_synthase_alpha_AS"/>
</dbReference>
<keyword evidence="4 9" id="KW-0028">Amino-acid biosynthesis</keyword>
<comment type="pathway">
    <text evidence="2 9">Amino-acid biosynthesis; L-tryptophan biosynthesis; L-tryptophan from chorismate: step 5/5.</text>
</comment>
<dbReference type="GO" id="GO:0005829">
    <property type="term" value="C:cytosol"/>
    <property type="evidence" value="ECO:0007669"/>
    <property type="project" value="TreeGrafter"/>
</dbReference>
<dbReference type="EMBL" id="DRIH01000268">
    <property type="protein sequence ID" value="HEC68613.1"/>
    <property type="molecule type" value="Genomic_DNA"/>
</dbReference>
<evidence type="ECO:0000256" key="10">
    <source>
        <dbReference type="RuleBase" id="RU003662"/>
    </source>
</evidence>
<keyword evidence="7 9" id="KW-0456">Lyase</keyword>
<comment type="caution">
    <text evidence="11">The sequence shown here is derived from an EMBL/GenBank/DDBJ whole genome shotgun (WGS) entry which is preliminary data.</text>
</comment>
<dbReference type="GO" id="GO:0004834">
    <property type="term" value="F:tryptophan synthase activity"/>
    <property type="evidence" value="ECO:0007669"/>
    <property type="project" value="UniProtKB-UniRule"/>
</dbReference>
<evidence type="ECO:0000256" key="2">
    <source>
        <dbReference type="ARBA" id="ARBA00004733"/>
    </source>
</evidence>
<feature type="active site" description="Proton acceptor" evidence="9">
    <location>
        <position position="49"/>
    </location>
</feature>
<dbReference type="EC" id="4.2.1.20" evidence="9"/>
<evidence type="ECO:0000256" key="6">
    <source>
        <dbReference type="ARBA" id="ARBA00023141"/>
    </source>
</evidence>
<reference evidence="11" key="1">
    <citation type="journal article" date="2020" name="mSystems">
        <title>Genome- and Community-Level Interaction Insights into Carbon Utilization and Element Cycling Functions of Hydrothermarchaeota in Hydrothermal Sediment.</title>
        <authorList>
            <person name="Zhou Z."/>
            <person name="Liu Y."/>
            <person name="Xu W."/>
            <person name="Pan J."/>
            <person name="Luo Z.H."/>
            <person name="Li M."/>
        </authorList>
    </citation>
    <scope>NUCLEOTIDE SEQUENCE [LARGE SCALE GENOMIC DNA]</scope>
    <source>
        <strain evidence="11">HyVt-389</strain>
    </source>
</reference>
<keyword evidence="5 9" id="KW-0822">Tryptophan biosynthesis</keyword>
<dbReference type="Pfam" id="PF00290">
    <property type="entry name" value="Trp_syntA"/>
    <property type="match status" value="1"/>
</dbReference>
<evidence type="ECO:0000256" key="4">
    <source>
        <dbReference type="ARBA" id="ARBA00022605"/>
    </source>
</evidence>
<dbReference type="UniPathway" id="UPA00035">
    <property type="reaction ID" value="UER00044"/>
</dbReference>
<evidence type="ECO:0000256" key="8">
    <source>
        <dbReference type="ARBA" id="ARBA00049047"/>
    </source>
</evidence>
<dbReference type="Proteomes" id="UP000885738">
    <property type="component" value="Unassembled WGS sequence"/>
</dbReference>
<dbReference type="AlphaFoldDB" id="A0A7C2AEX3"/>
<name>A0A7C2AEX3_DESA2</name>
<dbReference type="InterPro" id="IPR011060">
    <property type="entry name" value="RibuloseP-bd_barrel"/>
</dbReference>
<comment type="catalytic activity">
    <reaction evidence="8 9">
        <text>(1S,2R)-1-C-(indol-3-yl)glycerol 3-phosphate + L-serine = D-glyceraldehyde 3-phosphate + L-tryptophan + H2O</text>
        <dbReference type="Rhea" id="RHEA:10532"/>
        <dbReference type="ChEBI" id="CHEBI:15377"/>
        <dbReference type="ChEBI" id="CHEBI:33384"/>
        <dbReference type="ChEBI" id="CHEBI:57912"/>
        <dbReference type="ChEBI" id="CHEBI:58866"/>
        <dbReference type="ChEBI" id="CHEBI:59776"/>
        <dbReference type="EC" id="4.2.1.20"/>
    </reaction>
</comment>
<dbReference type="InterPro" id="IPR013785">
    <property type="entry name" value="Aldolase_TIM"/>
</dbReference>
<sequence length="266" mass="29169">MKTISQVFKTLKKQNRRALIPYITAGDPDLDITAKLILTISQNGGDILELGVPFSDPLADGPTIQTASQRALKSGTTLKGILEMVREIRKKIDIPLVLMSYYNPLRQYGLEALARDASKAGINGFIVPDLTPEEATDWLKVCKEHSLDTIFLIAPTTSLNRARKIAQMSRGFIYYVSVTGVTGARESLPQDIIENLKQLRKITNKPIAVGFGISSPNHVRMLVPYTDGIVVGSAIVKLIGETKELSQICAKVAKFIKNLSQATFIS</sequence>
<protein>
    <recommendedName>
        <fullName evidence="9">Tryptophan synthase alpha chain</fullName>
        <ecNumber evidence="9">4.2.1.20</ecNumber>
    </recommendedName>
</protein>
<dbReference type="PROSITE" id="PS00167">
    <property type="entry name" value="TRP_SYNTHASE_ALPHA"/>
    <property type="match status" value="1"/>
</dbReference>
<evidence type="ECO:0000256" key="9">
    <source>
        <dbReference type="HAMAP-Rule" id="MF_00131"/>
    </source>
</evidence>
<evidence type="ECO:0000256" key="1">
    <source>
        <dbReference type="ARBA" id="ARBA00003365"/>
    </source>
</evidence>
<dbReference type="SUPFAM" id="SSF51366">
    <property type="entry name" value="Ribulose-phoshate binding barrel"/>
    <property type="match status" value="1"/>
</dbReference>
<evidence type="ECO:0000256" key="5">
    <source>
        <dbReference type="ARBA" id="ARBA00022822"/>
    </source>
</evidence>
<evidence type="ECO:0000313" key="11">
    <source>
        <dbReference type="EMBL" id="HEC68613.1"/>
    </source>
</evidence>
<gene>
    <name evidence="9" type="primary">trpA</name>
    <name evidence="11" type="ORF">ENI35_07405</name>
</gene>
<dbReference type="InterPro" id="IPR002028">
    <property type="entry name" value="Trp_synthase_suA"/>
</dbReference>
<dbReference type="HAMAP" id="MF_00131">
    <property type="entry name" value="Trp_synth_alpha"/>
    <property type="match status" value="1"/>
</dbReference>
<proteinExistence type="inferred from homology"/>
<dbReference type="PANTHER" id="PTHR43406">
    <property type="entry name" value="TRYPTOPHAN SYNTHASE, ALPHA CHAIN"/>
    <property type="match status" value="1"/>
</dbReference>
<keyword evidence="6 9" id="KW-0057">Aromatic amino acid biosynthesis</keyword>
<accession>A0A7C2AEX3</accession>
<dbReference type="Gene3D" id="3.20.20.70">
    <property type="entry name" value="Aldolase class I"/>
    <property type="match status" value="1"/>
</dbReference>
<evidence type="ECO:0000256" key="7">
    <source>
        <dbReference type="ARBA" id="ARBA00023239"/>
    </source>
</evidence>
<dbReference type="NCBIfam" id="TIGR00262">
    <property type="entry name" value="trpA"/>
    <property type="match status" value="1"/>
</dbReference>
<dbReference type="CDD" id="cd04724">
    <property type="entry name" value="Tryptophan_synthase_alpha"/>
    <property type="match status" value="1"/>
</dbReference>
<comment type="function">
    <text evidence="1 9">The alpha subunit is responsible for the aldol cleavage of indoleglycerol phosphate to indole and glyceraldehyde 3-phosphate.</text>
</comment>
<dbReference type="FunFam" id="3.20.20.70:FF:000037">
    <property type="entry name" value="Tryptophan synthase alpha chain"/>
    <property type="match status" value="1"/>
</dbReference>